<dbReference type="Proteomes" id="UP001596287">
    <property type="component" value="Unassembled WGS sequence"/>
</dbReference>
<organism evidence="2 3">
    <name type="scientific">Flavobacterium qiangtangense</name>
    <dbReference type="NCBI Taxonomy" id="1442595"/>
    <lineage>
        <taxon>Bacteria</taxon>
        <taxon>Pseudomonadati</taxon>
        <taxon>Bacteroidota</taxon>
        <taxon>Flavobacteriia</taxon>
        <taxon>Flavobacteriales</taxon>
        <taxon>Flavobacteriaceae</taxon>
        <taxon>Flavobacterium</taxon>
    </lineage>
</organism>
<gene>
    <name evidence="2" type="ORF">ACFPVY_16400</name>
</gene>
<accession>A0ABW1PRH3</accession>
<evidence type="ECO:0000313" key="2">
    <source>
        <dbReference type="EMBL" id="MFC6098233.1"/>
    </source>
</evidence>
<evidence type="ECO:0000256" key="1">
    <source>
        <dbReference type="SAM" id="SignalP"/>
    </source>
</evidence>
<reference evidence="3" key="1">
    <citation type="journal article" date="2019" name="Int. J. Syst. Evol. Microbiol.">
        <title>The Global Catalogue of Microorganisms (GCM) 10K type strain sequencing project: providing services to taxonomists for standard genome sequencing and annotation.</title>
        <authorList>
            <consortium name="The Broad Institute Genomics Platform"/>
            <consortium name="The Broad Institute Genome Sequencing Center for Infectious Disease"/>
            <person name="Wu L."/>
            <person name="Ma J."/>
        </authorList>
    </citation>
    <scope>NUCLEOTIDE SEQUENCE [LARGE SCALE GENOMIC DNA]</scope>
    <source>
        <strain evidence="3">CCUG 49679</strain>
    </source>
</reference>
<dbReference type="RefSeq" id="WP_379793237.1">
    <property type="nucleotide sequence ID" value="NZ_JBHSQB010000020.1"/>
</dbReference>
<feature type="signal peptide" evidence="1">
    <location>
        <begin position="1"/>
        <end position="22"/>
    </location>
</feature>
<protein>
    <submittedName>
        <fullName evidence="2">GLPGLI family protein</fullName>
    </submittedName>
</protein>
<feature type="chain" id="PRO_5045653772" evidence="1">
    <location>
        <begin position="23"/>
        <end position="279"/>
    </location>
</feature>
<sequence length="279" mass="32116">MTKIIFQISTITLLFLSNLGQAQDFYGQAVYETKVQMNDFKFTKQEMPEAVQAQLQEKMRKAFEKTFVLNFNKFESIYFQEEKLEAPSLGSGGFKMMSAAEGKQYKNVKEKIAISEEDLFGKEFLVQDSLPKWDWKLENETKKIGNYTCHKATILIPVSEEDLKDFEESKKIQANSKTTFIQIQEPKEKIITAWYTPEIPVSQGPDEYWGLPGLILEVNDGKKMALCSKIILNPKEKSEIKRPKKGKKVNQKEFEEITKKQLESMKDANGMIHINASGR</sequence>
<name>A0ABW1PRH3_9FLAO</name>
<comment type="caution">
    <text evidence="2">The sequence shown here is derived from an EMBL/GenBank/DDBJ whole genome shotgun (WGS) entry which is preliminary data.</text>
</comment>
<dbReference type="InterPro" id="IPR005901">
    <property type="entry name" value="GLPGLI"/>
</dbReference>
<proteinExistence type="predicted"/>
<keyword evidence="3" id="KW-1185">Reference proteome</keyword>
<dbReference type="EMBL" id="JBHSQB010000020">
    <property type="protein sequence ID" value="MFC6098233.1"/>
    <property type="molecule type" value="Genomic_DNA"/>
</dbReference>
<dbReference type="Pfam" id="PF09697">
    <property type="entry name" value="Porph_ging"/>
    <property type="match status" value="1"/>
</dbReference>
<keyword evidence="1" id="KW-0732">Signal</keyword>
<dbReference type="NCBIfam" id="TIGR01200">
    <property type="entry name" value="GLPGLI"/>
    <property type="match status" value="1"/>
</dbReference>
<evidence type="ECO:0000313" key="3">
    <source>
        <dbReference type="Proteomes" id="UP001596287"/>
    </source>
</evidence>